<dbReference type="AlphaFoldDB" id="A0A9X9LA37"/>
<name>A0A9X9LA37_BLUGR</name>
<accession>A0A9X9LA37</accession>
<gene>
    <name evidence="1" type="ORF">BGT96224V316_LOCUS1466</name>
</gene>
<evidence type="ECO:0000313" key="2">
    <source>
        <dbReference type="Proteomes" id="UP000324639"/>
    </source>
</evidence>
<reference evidence="1 2" key="1">
    <citation type="submission" date="2018-08" db="EMBL/GenBank/DDBJ databases">
        <authorList>
            <person name="Muller C M."/>
        </authorList>
    </citation>
    <scope>NUCLEOTIDE SEQUENCE [LARGE SCALE GENOMIC DNA]</scope>
</reference>
<dbReference type="EMBL" id="LR026985">
    <property type="protein sequence ID" value="VCU40225.1"/>
    <property type="molecule type" value="Genomic_DNA"/>
</dbReference>
<evidence type="ECO:0000313" key="1">
    <source>
        <dbReference type="EMBL" id="VCU40225.1"/>
    </source>
</evidence>
<keyword evidence="2" id="KW-1185">Reference proteome</keyword>
<dbReference type="Proteomes" id="UP000324639">
    <property type="component" value="Chromosome Bgt_-02"/>
</dbReference>
<protein>
    <submittedName>
        <fullName evidence="1">Bgt-50391</fullName>
    </submittedName>
</protein>
<sequence length="31" mass="3811">MIVAQTILNRTLNQKRRCRTFRHRSSRQILN</sequence>
<organism evidence="1 2">
    <name type="scientific">Blumeria graminis f. sp. tritici</name>
    <dbReference type="NCBI Taxonomy" id="62690"/>
    <lineage>
        <taxon>Eukaryota</taxon>
        <taxon>Fungi</taxon>
        <taxon>Dikarya</taxon>
        <taxon>Ascomycota</taxon>
        <taxon>Pezizomycotina</taxon>
        <taxon>Leotiomycetes</taxon>
        <taxon>Erysiphales</taxon>
        <taxon>Erysiphaceae</taxon>
        <taxon>Blumeria</taxon>
    </lineage>
</organism>
<proteinExistence type="predicted"/>